<dbReference type="Pfam" id="PF04082">
    <property type="entry name" value="Fungal_trans"/>
    <property type="match status" value="1"/>
</dbReference>
<evidence type="ECO:0000259" key="7">
    <source>
        <dbReference type="PROSITE" id="PS50048"/>
    </source>
</evidence>
<keyword evidence="9" id="KW-1185">Reference proteome</keyword>
<keyword evidence="5" id="KW-0539">Nucleus</keyword>
<accession>A0AAN6MWC0</accession>
<sequence length="556" mass="61353">MSTASSSPAPSPRQSGPKSDRVCRNCRDGKKGCDKVLPVCSRCRKSGRVCVWQDDGDLLPRSASSASGSVRFESFMLGQQQVLPGTPSYSVTADPLSGYMASATPTLNPSMFASMDSATEDIHSFTLRCLVDILNHRQSVEHVVSQYFEGVNTWFTIVERATFERQLEDMWLSPSAETAALVLCMLLIVRTPNPNSVFGMGDGRYLSTKTILGLVRSKVPLSMPLMQAELLVAMYEFSHGMPQQAYMSVGTCYQMSRAFGWHSQVFWSEEHQRLRPDVLKLSSILWWAIVYVDCLVQVGYQEQKYPLHTSDVTSSFTVPFPEVFDQYLPDSLGFGLQSPGQNYPSGVVLDANMDQIDGMVWPEASSAWYLSNVLQELSSGRSELGPYPPPPTAQRNVLSGAITAHTLDLYAGNWKDGDRIAAVGTNFIALMKLNQPCLLHSVHAPSSMHQDDSQYGINTIKSAIDAVQGEAVKVLQVSDLRLSKGGVAPCLAFTMYYASLLLISHGEGGLQYLNWLEKVEEMRKALQVLSGRWKIAEKYLNGLNIALNNRFGGYAT</sequence>
<dbReference type="InterPro" id="IPR050815">
    <property type="entry name" value="TF_fung"/>
</dbReference>
<dbReference type="GO" id="GO:0000981">
    <property type="term" value="F:DNA-binding transcription factor activity, RNA polymerase II-specific"/>
    <property type="evidence" value="ECO:0007669"/>
    <property type="project" value="InterPro"/>
</dbReference>
<keyword evidence="2" id="KW-0479">Metal-binding</keyword>
<dbReference type="SUPFAM" id="SSF57701">
    <property type="entry name" value="Zn2/Cys6 DNA-binding domain"/>
    <property type="match status" value="1"/>
</dbReference>
<keyword evidence="3" id="KW-0805">Transcription regulation</keyword>
<protein>
    <recommendedName>
        <fullName evidence="7">Zn(2)-C6 fungal-type domain-containing protein</fullName>
    </recommendedName>
</protein>
<dbReference type="GO" id="GO:0008270">
    <property type="term" value="F:zinc ion binding"/>
    <property type="evidence" value="ECO:0007669"/>
    <property type="project" value="InterPro"/>
</dbReference>
<dbReference type="InterPro" id="IPR001138">
    <property type="entry name" value="Zn2Cys6_DnaBD"/>
</dbReference>
<dbReference type="SMART" id="SM00066">
    <property type="entry name" value="GAL4"/>
    <property type="match status" value="1"/>
</dbReference>
<dbReference type="CDD" id="cd00067">
    <property type="entry name" value="GAL4"/>
    <property type="match status" value="1"/>
</dbReference>
<dbReference type="Gene3D" id="4.10.240.10">
    <property type="entry name" value="Zn(2)-C6 fungal-type DNA-binding domain"/>
    <property type="match status" value="1"/>
</dbReference>
<reference evidence="9" key="1">
    <citation type="journal article" date="2023" name="Mol. Phylogenet. Evol.">
        <title>Genome-scale phylogeny and comparative genomics of the fungal order Sordariales.</title>
        <authorList>
            <person name="Hensen N."/>
            <person name="Bonometti L."/>
            <person name="Westerberg I."/>
            <person name="Brannstrom I.O."/>
            <person name="Guillou S."/>
            <person name="Cros-Aarteil S."/>
            <person name="Calhoun S."/>
            <person name="Haridas S."/>
            <person name="Kuo A."/>
            <person name="Mondo S."/>
            <person name="Pangilinan J."/>
            <person name="Riley R."/>
            <person name="LaButti K."/>
            <person name="Andreopoulos B."/>
            <person name="Lipzen A."/>
            <person name="Chen C."/>
            <person name="Yan M."/>
            <person name="Daum C."/>
            <person name="Ng V."/>
            <person name="Clum A."/>
            <person name="Steindorff A."/>
            <person name="Ohm R.A."/>
            <person name="Martin F."/>
            <person name="Silar P."/>
            <person name="Natvig D.O."/>
            <person name="Lalanne C."/>
            <person name="Gautier V."/>
            <person name="Ament-Velasquez S.L."/>
            <person name="Kruys A."/>
            <person name="Hutchinson M.I."/>
            <person name="Powell A.J."/>
            <person name="Barry K."/>
            <person name="Miller A.N."/>
            <person name="Grigoriev I.V."/>
            <person name="Debuchy R."/>
            <person name="Gladieux P."/>
            <person name="Hiltunen Thoren M."/>
            <person name="Johannesson H."/>
        </authorList>
    </citation>
    <scope>NUCLEOTIDE SEQUENCE [LARGE SCALE GENOMIC DNA]</scope>
    <source>
        <strain evidence="9">CBS 340.73</strain>
    </source>
</reference>
<dbReference type="Proteomes" id="UP001303473">
    <property type="component" value="Unassembled WGS sequence"/>
</dbReference>
<name>A0AAN6MWC0_9PEZI</name>
<evidence type="ECO:0000256" key="5">
    <source>
        <dbReference type="ARBA" id="ARBA00023242"/>
    </source>
</evidence>
<evidence type="ECO:0000256" key="3">
    <source>
        <dbReference type="ARBA" id="ARBA00023015"/>
    </source>
</evidence>
<dbReference type="PROSITE" id="PS50048">
    <property type="entry name" value="ZN2_CY6_FUNGAL_2"/>
    <property type="match status" value="1"/>
</dbReference>
<evidence type="ECO:0000256" key="1">
    <source>
        <dbReference type="ARBA" id="ARBA00004123"/>
    </source>
</evidence>
<dbReference type="PANTHER" id="PTHR47338:SF20">
    <property type="entry name" value="ZN(II)2CYS6 TRANSCRIPTION FACTOR (EUROFUNG)"/>
    <property type="match status" value="1"/>
</dbReference>
<keyword evidence="4" id="KW-0804">Transcription</keyword>
<evidence type="ECO:0000256" key="6">
    <source>
        <dbReference type="SAM" id="MobiDB-lite"/>
    </source>
</evidence>
<dbReference type="Pfam" id="PF00172">
    <property type="entry name" value="Zn_clus"/>
    <property type="match status" value="1"/>
</dbReference>
<dbReference type="GO" id="GO:0003677">
    <property type="term" value="F:DNA binding"/>
    <property type="evidence" value="ECO:0007669"/>
    <property type="project" value="InterPro"/>
</dbReference>
<evidence type="ECO:0000256" key="2">
    <source>
        <dbReference type="ARBA" id="ARBA00022723"/>
    </source>
</evidence>
<gene>
    <name evidence="8" type="ORF">QBC46DRAFT_429320</name>
</gene>
<evidence type="ECO:0000313" key="9">
    <source>
        <dbReference type="Proteomes" id="UP001303473"/>
    </source>
</evidence>
<dbReference type="InterPro" id="IPR036864">
    <property type="entry name" value="Zn2-C6_fun-type_DNA-bd_sf"/>
</dbReference>
<dbReference type="GO" id="GO:0005634">
    <property type="term" value="C:nucleus"/>
    <property type="evidence" value="ECO:0007669"/>
    <property type="project" value="UniProtKB-SubCell"/>
</dbReference>
<comment type="subcellular location">
    <subcellularLocation>
        <location evidence="1">Nucleus</location>
    </subcellularLocation>
</comment>
<dbReference type="GO" id="GO:0006351">
    <property type="term" value="P:DNA-templated transcription"/>
    <property type="evidence" value="ECO:0007669"/>
    <property type="project" value="InterPro"/>
</dbReference>
<dbReference type="InterPro" id="IPR007219">
    <property type="entry name" value="XnlR_reg_dom"/>
</dbReference>
<dbReference type="CDD" id="cd12148">
    <property type="entry name" value="fungal_TF_MHR"/>
    <property type="match status" value="1"/>
</dbReference>
<feature type="domain" description="Zn(2)-C6 fungal-type" evidence="7">
    <location>
        <begin position="22"/>
        <end position="52"/>
    </location>
</feature>
<organism evidence="8 9">
    <name type="scientific">Diplogelasinospora grovesii</name>
    <dbReference type="NCBI Taxonomy" id="303347"/>
    <lineage>
        <taxon>Eukaryota</taxon>
        <taxon>Fungi</taxon>
        <taxon>Dikarya</taxon>
        <taxon>Ascomycota</taxon>
        <taxon>Pezizomycotina</taxon>
        <taxon>Sordariomycetes</taxon>
        <taxon>Sordariomycetidae</taxon>
        <taxon>Sordariales</taxon>
        <taxon>Diplogelasinosporaceae</taxon>
        <taxon>Diplogelasinospora</taxon>
    </lineage>
</organism>
<evidence type="ECO:0000256" key="4">
    <source>
        <dbReference type="ARBA" id="ARBA00023163"/>
    </source>
</evidence>
<comment type="caution">
    <text evidence="8">The sequence shown here is derived from an EMBL/GenBank/DDBJ whole genome shotgun (WGS) entry which is preliminary data.</text>
</comment>
<feature type="region of interest" description="Disordered" evidence="6">
    <location>
        <begin position="1"/>
        <end position="22"/>
    </location>
</feature>
<dbReference type="EMBL" id="MU854033">
    <property type="protein sequence ID" value="KAK3934061.1"/>
    <property type="molecule type" value="Genomic_DNA"/>
</dbReference>
<feature type="compositionally biased region" description="Low complexity" evidence="6">
    <location>
        <begin position="1"/>
        <end position="17"/>
    </location>
</feature>
<dbReference type="PROSITE" id="PS00463">
    <property type="entry name" value="ZN2_CY6_FUNGAL_1"/>
    <property type="match status" value="1"/>
</dbReference>
<evidence type="ECO:0000313" key="8">
    <source>
        <dbReference type="EMBL" id="KAK3934061.1"/>
    </source>
</evidence>
<proteinExistence type="predicted"/>
<dbReference type="AlphaFoldDB" id="A0AAN6MWC0"/>
<dbReference type="PANTHER" id="PTHR47338">
    <property type="entry name" value="ZN(II)2CYS6 TRANSCRIPTION FACTOR (EUROFUNG)-RELATED"/>
    <property type="match status" value="1"/>
</dbReference>